<dbReference type="InterPro" id="IPR011990">
    <property type="entry name" value="TPR-like_helical_dom_sf"/>
</dbReference>
<sequence>MLASKPTVHREVLSTVSALPCATLVRPVARCPSDRSGAPFVVASTPKALARRNVLVQAQAGIKTGPAATTIEEEYIELDLPKPLGFKFARGNDGGAYIIDVNPKLGNVDLRVQPGDKIVMISASFGSEVWKAENFGQIMYAIRTRSGTVYMKLKRNFGDLSALEEDGLDAAEKMWKKERAGGNYGAGTKEIQARNYVQRKENERKRRELFDDALAKFKENDIQGALVEFENIIAMEPRNYVGDNFSRNTPIFKVAQYNIACCYSMLDQVEEALKSLDAAMSSGFDNFDQIRRDKNLVKVRASPKFQQLIDKYDEPVVNWNAVKATFGAFGGLFGGKKDE</sequence>
<dbReference type="Proteomes" id="UP001165090">
    <property type="component" value="Unassembled WGS sequence"/>
</dbReference>
<keyword evidence="2" id="KW-1185">Reference proteome</keyword>
<proteinExistence type="predicted"/>
<evidence type="ECO:0008006" key="3">
    <source>
        <dbReference type="Google" id="ProtNLM"/>
    </source>
</evidence>
<dbReference type="PANTHER" id="PTHR47661">
    <property type="entry name" value="PHOSPHOGLUCAN PHOSPHATASE LSF1, CHLOROPLASTIC"/>
    <property type="match status" value="1"/>
</dbReference>
<evidence type="ECO:0000313" key="1">
    <source>
        <dbReference type="EMBL" id="GLI69994.1"/>
    </source>
</evidence>
<dbReference type="NCBIfam" id="NF047558">
    <property type="entry name" value="TPR_END_plus"/>
    <property type="match status" value="1"/>
</dbReference>
<name>A0ABQ5SKQ0_9CHLO</name>
<dbReference type="EMBL" id="BSDZ01000089">
    <property type="protein sequence ID" value="GLI69994.1"/>
    <property type="molecule type" value="Genomic_DNA"/>
</dbReference>
<dbReference type="SUPFAM" id="SSF48452">
    <property type="entry name" value="TPR-like"/>
    <property type="match status" value="1"/>
</dbReference>
<reference evidence="1 2" key="1">
    <citation type="journal article" date="2023" name="IScience">
        <title>Expanded male sex-determining region conserved during the evolution of homothallism in the green alga Volvox.</title>
        <authorList>
            <person name="Yamamoto K."/>
            <person name="Matsuzaki R."/>
            <person name="Mahakham W."/>
            <person name="Heman W."/>
            <person name="Sekimoto H."/>
            <person name="Kawachi M."/>
            <person name="Minakuchi Y."/>
            <person name="Toyoda A."/>
            <person name="Nozaki H."/>
        </authorList>
    </citation>
    <scope>NUCLEOTIDE SEQUENCE [LARGE SCALE GENOMIC DNA]</scope>
    <source>
        <strain evidence="1 2">NIES-4468</strain>
    </source>
</reference>
<dbReference type="PANTHER" id="PTHR47661:SF3">
    <property type="entry name" value="PROTEIN CONTAINING PDZ DOMAIN, A K-BOX DOMAIN, AND A TPR REGION"/>
    <property type="match status" value="1"/>
</dbReference>
<dbReference type="Gene3D" id="1.25.40.10">
    <property type="entry name" value="Tetratricopeptide repeat domain"/>
    <property type="match status" value="1"/>
</dbReference>
<organism evidence="1 2">
    <name type="scientific">Volvox africanus</name>
    <dbReference type="NCBI Taxonomy" id="51714"/>
    <lineage>
        <taxon>Eukaryota</taxon>
        <taxon>Viridiplantae</taxon>
        <taxon>Chlorophyta</taxon>
        <taxon>core chlorophytes</taxon>
        <taxon>Chlorophyceae</taxon>
        <taxon>CS clade</taxon>
        <taxon>Chlamydomonadales</taxon>
        <taxon>Volvocaceae</taxon>
        <taxon>Volvox</taxon>
    </lineage>
</organism>
<comment type="caution">
    <text evidence="1">The sequence shown here is derived from an EMBL/GenBank/DDBJ whole genome shotgun (WGS) entry which is preliminary data.</text>
</comment>
<evidence type="ECO:0000313" key="2">
    <source>
        <dbReference type="Proteomes" id="UP001165090"/>
    </source>
</evidence>
<accession>A0ABQ5SKQ0</accession>
<gene>
    <name evidence="1" type="ORF">VaNZ11_014727</name>
</gene>
<protein>
    <recommendedName>
        <fullName evidence="3">PDZ domain-containing protein</fullName>
    </recommendedName>
</protein>